<dbReference type="EMBL" id="DXFW01000009">
    <property type="protein sequence ID" value="HIX05168.1"/>
    <property type="molecule type" value="Genomic_DNA"/>
</dbReference>
<dbReference type="PANTHER" id="PTHR33603">
    <property type="entry name" value="METHYLTRANSFERASE"/>
    <property type="match status" value="1"/>
</dbReference>
<proteinExistence type="inferred from homology"/>
<sequence>MQRIDLICVGKLNAAYCAEGVAEYQKRLKGLCEFRIIELPEVTVSEKNAGPAVIEKALEKEGKAILASVRKGAALAALCVEGKPISSEELAELIARQAVGGAGDMAFVIGSSHGLSPEVKQAAAFRISLGRITLPHQLARLVLTEQLYRAFSINNHGKYHK</sequence>
<dbReference type="EC" id="2.1.1.177" evidence="7"/>
<dbReference type="InterPro" id="IPR029028">
    <property type="entry name" value="Alpha/beta_knot_MTases"/>
</dbReference>
<evidence type="ECO:0000256" key="7">
    <source>
        <dbReference type="HAMAP-Rule" id="MF_00658"/>
    </source>
</evidence>
<protein>
    <recommendedName>
        <fullName evidence="7">Ribosomal RNA large subunit methyltransferase H</fullName>
        <ecNumber evidence="7">2.1.1.177</ecNumber>
    </recommendedName>
    <alternativeName>
        <fullName evidence="7">23S rRNA (pseudouridine1915-N3)-methyltransferase</fullName>
    </alternativeName>
    <alternativeName>
        <fullName evidence="7">23S rRNA m3Psi1915 methyltransferase</fullName>
    </alternativeName>
    <alternativeName>
        <fullName evidence="7">rRNA (pseudouridine-N3-)-methyltransferase RlmH</fullName>
    </alternativeName>
</protein>
<comment type="subcellular location">
    <subcellularLocation>
        <location evidence="7">Cytoplasm</location>
    </subcellularLocation>
</comment>
<evidence type="ECO:0000313" key="8">
    <source>
        <dbReference type="EMBL" id="HIX05168.1"/>
    </source>
</evidence>
<dbReference type="Pfam" id="PF02590">
    <property type="entry name" value="SPOUT_MTase"/>
    <property type="match status" value="1"/>
</dbReference>
<reference evidence="8" key="1">
    <citation type="journal article" date="2021" name="PeerJ">
        <title>Extensive microbial diversity within the chicken gut microbiome revealed by metagenomics and culture.</title>
        <authorList>
            <person name="Gilroy R."/>
            <person name="Ravi A."/>
            <person name="Getino M."/>
            <person name="Pursley I."/>
            <person name="Horton D.L."/>
            <person name="Alikhan N.F."/>
            <person name="Baker D."/>
            <person name="Gharbi K."/>
            <person name="Hall N."/>
            <person name="Watson M."/>
            <person name="Adriaenssens E.M."/>
            <person name="Foster-Nyarko E."/>
            <person name="Jarju S."/>
            <person name="Secka A."/>
            <person name="Antonio M."/>
            <person name="Oren A."/>
            <person name="Chaudhuri R.R."/>
            <person name="La Ragione R."/>
            <person name="Hildebrand F."/>
            <person name="Pallen M.J."/>
        </authorList>
    </citation>
    <scope>NUCLEOTIDE SEQUENCE</scope>
    <source>
        <strain evidence="8">2239</strain>
    </source>
</reference>
<evidence type="ECO:0000256" key="2">
    <source>
        <dbReference type="ARBA" id="ARBA00022552"/>
    </source>
</evidence>
<comment type="function">
    <text evidence="7">Specifically methylates the pseudouridine at position 1915 (m3Psi1915) in 23S rRNA.</text>
</comment>
<dbReference type="PIRSF" id="PIRSF004505">
    <property type="entry name" value="MT_bac"/>
    <property type="match status" value="1"/>
</dbReference>
<dbReference type="AlphaFoldDB" id="A0A9D2ACX7"/>
<keyword evidence="1 7" id="KW-0963">Cytoplasm</keyword>
<dbReference type="PANTHER" id="PTHR33603:SF1">
    <property type="entry name" value="RIBOSOMAL RNA LARGE SUBUNIT METHYLTRANSFERASE H"/>
    <property type="match status" value="1"/>
</dbReference>
<dbReference type="SUPFAM" id="SSF75217">
    <property type="entry name" value="alpha/beta knot"/>
    <property type="match status" value="1"/>
</dbReference>
<feature type="binding site" evidence="7">
    <location>
        <begin position="129"/>
        <end position="134"/>
    </location>
    <ligand>
        <name>S-adenosyl-L-methionine</name>
        <dbReference type="ChEBI" id="CHEBI:59789"/>
    </ligand>
</feature>
<evidence type="ECO:0000256" key="1">
    <source>
        <dbReference type="ARBA" id="ARBA00022490"/>
    </source>
</evidence>
<accession>A0A9D2ACX7</accession>
<organism evidence="8 9">
    <name type="scientific">Candidatus Allofournierella pullicola</name>
    <dbReference type="NCBI Taxonomy" id="2838596"/>
    <lineage>
        <taxon>Bacteria</taxon>
        <taxon>Bacillati</taxon>
        <taxon>Bacillota</taxon>
        <taxon>Clostridia</taxon>
        <taxon>Eubacteriales</taxon>
        <taxon>Oscillospiraceae</taxon>
        <taxon>Allofournierella</taxon>
    </lineage>
</organism>
<dbReference type="InterPro" id="IPR029026">
    <property type="entry name" value="tRNA_m1G_MTases_N"/>
</dbReference>
<dbReference type="InterPro" id="IPR003742">
    <property type="entry name" value="RlmH-like"/>
</dbReference>
<evidence type="ECO:0000256" key="5">
    <source>
        <dbReference type="ARBA" id="ARBA00022691"/>
    </source>
</evidence>
<comment type="catalytic activity">
    <reaction evidence="7">
        <text>pseudouridine(1915) in 23S rRNA + S-adenosyl-L-methionine = N(3)-methylpseudouridine(1915) in 23S rRNA + S-adenosyl-L-homocysteine + H(+)</text>
        <dbReference type="Rhea" id="RHEA:42752"/>
        <dbReference type="Rhea" id="RHEA-COMP:10221"/>
        <dbReference type="Rhea" id="RHEA-COMP:10222"/>
        <dbReference type="ChEBI" id="CHEBI:15378"/>
        <dbReference type="ChEBI" id="CHEBI:57856"/>
        <dbReference type="ChEBI" id="CHEBI:59789"/>
        <dbReference type="ChEBI" id="CHEBI:65314"/>
        <dbReference type="ChEBI" id="CHEBI:74486"/>
        <dbReference type="EC" id="2.1.1.177"/>
    </reaction>
</comment>
<keyword evidence="3 7" id="KW-0489">Methyltransferase</keyword>
<gene>
    <name evidence="7" type="primary">rlmH</name>
    <name evidence="8" type="ORF">H9865_03520</name>
</gene>
<evidence type="ECO:0000256" key="6">
    <source>
        <dbReference type="ARBA" id="ARBA00038303"/>
    </source>
</evidence>
<keyword evidence="4 7" id="KW-0808">Transferase</keyword>
<keyword evidence="5 7" id="KW-0949">S-adenosyl-L-methionine</keyword>
<dbReference type="Proteomes" id="UP000824193">
    <property type="component" value="Unassembled WGS sequence"/>
</dbReference>
<comment type="caution">
    <text evidence="8">The sequence shown here is derived from an EMBL/GenBank/DDBJ whole genome shotgun (WGS) entry which is preliminary data.</text>
</comment>
<name>A0A9D2ACX7_9FIRM</name>
<keyword evidence="2 7" id="KW-0698">rRNA processing</keyword>
<dbReference type="Gene3D" id="3.40.1280.10">
    <property type="match status" value="1"/>
</dbReference>
<feature type="binding site" evidence="7">
    <location>
        <position position="110"/>
    </location>
    <ligand>
        <name>S-adenosyl-L-methionine</name>
        <dbReference type="ChEBI" id="CHEBI:59789"/>
    </ligand>
</feature>
<comment type="subunit">
    <text evidence="7">Homodimer.</text>
</comment>
<evidence type="ECO:0000256" key="3">
    <source>
        <dbReference type="ARBA" id="ARBA00022603"/>
    </source>
</evidence>
<reference evidence="8" key="2">
    <citation type="submission" date="2021-04" db="EMBL/GenBank/DDBJ databases">
        <authorList>
            <person name="Gilroy R."/>
        </authorList>
    </citation>
    <scope>NUCLEOTIDE SEQUENCE</scope>
    <source>
        <strain evidence="8">2239</strain>
    </source>
</reference>
<dbReference type="HAMAP" id="MF_00658">
    <property type="entry name" value="23SrRNA_methyltr_H"/>
    <property type="match status" value="1"/>
</dbReference>
<dbReference type="CDD" id="cd18081">
    <property type="entry name" value="RlmH-like"/>
    <property type="match status" value="1"/>
</dbReference>
<dbReference type="GO" id="GO:0070038">
    <property type="term" value="F:rRNA (pseudouridine-N3-)-methyltransferase activity"/>
    <property type="evidence" value="ECO:0007669"/>
    <property type="project" value="UniProtKB-UniRule"/>
</dbReference>
<comment type="similarity">
    <text evidence="6 7">Belongs to the RNA methyltransferase RlmH family.</text>
</comment>
<feature type="binding site" evidence="7">
    <location>
        <position position="78"/>
    </location>
    <ligand>
        <name>S-adenosyl-L-methionine</name>
        <dbReference type="ChEBI" id="CHEBI:59789"/>
    </ligand>
</feature>
<dbReference type="GO" id="GO:0005737">
    <property type="term" value="C:cytoplasm"/>
    <property type="evidence" value="ECO:0007669"/>
    <property type="project" value="UniProtKB-SubCell"/>
</dbReference>
<evidence type="ECO:0000256" key="4">
    <source>
        <dbReference type="ARBA" id="ARBA00022679"/>
    </source>
</evidence>
<evidence type="ECO:0000313" key="9">
    <source>
        <dbReference type="Proteomes" id="UP000824193"/>
    </source>
</evidence>